<dbReference type="Pfam" id="PF00560">
    <property type="entry name" value="LRR_1"/>
    <property type="match status" value="6"/>
</dbReference>
<dbReference type="SMART" id="SM00369">
    <property type="entry name" value="LRR_TYP"/>
    <property type="match status" value="10"/>
</dbReference>
<dbReference type="InterPro" id="IPR032675">
    <property type="entry name" value="LRR_dom_sf"/>
</dbReference>
<dbReference type="InterPro" id="IPR003591">
    <property type="entry name" value="Leu-rich_rpt_typical-subtyp"/>
</dbReference>
<dbReference type="STRING" id="3476.A0A2P5E5G8"/>
<evidence type="ECO:0000256" key="7">
    <source>
        <dbReference type="ARBA" id="ARBA00022737"/>
    </source>
</evidence>
<evidence type="ECO:0000313" key="16">
    <source>
        <dbReference type="EMBL" id="PON80730.1"/>
    </source>
</evidence>
<dbReference type="GO" id="GO:0009791">
    <property type="term" value="P:post-embryonic development"/>
    <property type="evidence" value="ECO:0007669"/>
    <property type="project" value="UniProtKB-ARBA"/>
</dbReference>
<dbReference type="GO" id="GO:0005886">
    <property type="term" value="C:plasma membrane"/>
    <property type="evidence" value="ECO:0007669"/>
    <property type="project" value="UniProtKB-SubCell"/>
</dbReference>
<dbReference type="OrthoDB" id="676979at2759"/>
<dbReference type="SUPFAM" id="SSF52058">
    <property type="entry name" value="L domain-like"/>
    <property type="match status" value="2"/>
</dbReference>
<feature type="domain" description="Leucine-rich repeat-containing N-terminal plant-type" evidence="14">
    <location>
        <begin position="33"/>
        <end position="83"/>
    </location>
</feature>
<evidence type="ECO:0000313" key="17">
    <source>
        <dbReference type="Proteomes" id="UP000237105"/>
    </source>
</evidence>
<accession>A0A2P5E5G8</accession>
<dbReference type="SMART" id="SM00365">
    <property type="entry name" value="LRR_SD22"/>
    <property type="match status" value="5"/>
</dbReference>
<dbReference type="Pfam" id="PF13855">
    <property type="entry name" value="LRR_8"/>
    <property type="match status" value="2"/>
</dbReference>
<keyword evidence="6 13" id="KW-0732">Signal</keyword>
<dbReference type="Gene3D" id="3.80.10.10">
    <property type="entry name" value="Ribonuclease Inhibitor"/>
    <property type="match status" value="4"/>
</dbReference>
<name>A0A2P5E5G8_PARAD</name>
<dbReference type="InterPro" id="IPR013210">
    <property type="entry name" value="LRR_N_plant-typ"/>
</dbReference>
<evidence type="ECO:0000256" key="9">
    <source>
        <dbReference type="ARBA" id="ARBA00023136"/>
    </source>
</evidence>
<sequence>MISFIFTRFIYFLLYIHLLPTLLCFSLSQPLCHDEERSSLLQFKESFIINKSESVSDDPPKVKFWTHESQSSNCCSWGGVECDEDTGHVISLDLSSSFLYGSIDSNSSLFKLVHLQRLNLADNHFNYSHIPIAIKHLSMLTSLNLSDSAFSGQIPSEISTLSKLSSLSLSHNRLELKGPNFETLITNLTGLEQLHLSQVDISSTVPKSLANLTSLTSLLLRDCGLKGEFPGDIFQLPNLQILNVQLNEDLSGKLPPLLKQSSSLKVLRVAHTSFFGELPSFIEKLTSLKELNASGCNLSGMIPTSIGKLNQLAYLDLSENNFWGKIPLSLANLTQLIELYLDSNHFSGPIPLSFSKLINLEILYLRNNYLSGTVNFDMFIGLKNLTAMDLSNNKISPLIESSMNETFPQFTSLKLSNCSLRKWPDFLRHQSRMEVLNLNGNHIGGRIPEWMWNISRETLFTFSLSENSLIGEVSPTICNLSSLEVLLLSHNKLSGKLPQCLGSFSKSVSILDLSDNAFSGNIPTFTEGNQLKIIDLGHNQLQGILSQSLTNCKMLGYLNLESNKLNDVFPYWLGTLPELEILVLKSNTFHGVIEEPMTNLDFPKLRIIDASYNNFSGKLPLKYMQSWKAMGSRSVGEFEYMLSIPFKHVERGGGQVWQMHYYYTITIAIKGADRHYKELPNLIAIINLCNNNFDGEIPEVIGNLLGLYSIDLSNNNLAGSIPSSLGNLTELESLDLSQNELSGEIPRELAQLTFLQYFNVSHNHLTGPIPQENQLSRFESSSYEGNLGLCGIPVPNKCGDSEALEPVPLSSSEEEQEESTSPFNFGWKVVVIGYGCGFVFGFLIGQIVLARKPNWFAILLGSGIRRQ</sequence>
<evidence type="ECO:0000256" key="8">
    <source>
        <dbReference type="ARBA" id="ARBA00022989"/>
    </source>
</evidence>
<dbReference type="Pfam" id="PF23598">
    <property type="entry name" value="LRR_14"/>
    <property type="match status" value="1"/>
</dbReference>
<feature type="signal peptide" evidence="13">
    <location>
        <begin position="1"/>
        <end position="28"/>
    </location>
</feature>
<feature type="transmembrane region" description="Helical" evidence="12">
    <location>
        <begin position="825"/>
        <end position="849"/>
    </location>
</feature>
<organism evidence="16 17">
    <name type="scientific">Parasponia andersonii</name>
    <name type="common">Sponia andersonii</name>
    <dbReference type="NCBI Taxonomy" id="3476"/>
    <lineage>
        <taxon>Eukaryota</taxon>
        <taxon>Viridiplantae</taxon>
        <taxon>Streptophyta</taxon>
        <taxon>Embryophyta</taxon>
        <taxon>Tracheophyta</taxon>
        <taxon>Spermatophyta</taxon>
        <taxon>Magnoliopsida</taxon>
        <taxon>eudicotyledons</taxon>
        <taxon>Gunneridae</taxon>
        <taxon>Pentapetalae</taxon>
        <taxon>rosids</taxon>
        <taxon>fabids</taxon>
        <taxon>Rosales</taxon>
        <taxon>Cannabaceae</taxon>
        <taxon>Parasponia</taxon>
    </lineage>
</organism>
<evidence type="ECO:0000259" key="15">
    <source>
        <dbReference type="Pfam" id="PF23598"/>
    </source>
</evidence>
<dbReference type="SUPFAM" id="SSF52047">
    <property type="entry name" value="RNI-like"/>
    <property type="match status" value="1"/>
</dbReference>
<comment type="similarity">
    <text evidence="2">Belongs to the RLP family.</text>
</comment>
<keyword evidence="17" id="KW-1185">Reference proteome</keyword>
<comment type="subcellular location">
    <subcellularLocation>
        <location evidence="1">Cell membrane</location>
        <topology evidence="1">Single-pass type I membrane protein</topology>
    </subcellularLocation>
</comment>
<dbReference type="FunFam" id="3.80.10.10:FF:000233">
    <property type="entry name" value="Leucine-rich repeat receptor-like protein kinase TDR"/>
    <property type="match status" value="1"/>
</dbReference>
<evidence type="ECO:0000256" key="5">
    <source>
        <dbReference type="ARBA" id="ARBA00022692"/>
    </source>
</evidence>
<reference evidence="17" key="1">
    <citation type="submission" date="2016-06" db="EMBL/GenBank/DDBJ databases">
        <title>Parallel loss of symbiosis genes in relatives of nitrogen-fixing non-legume Parasponia.</title>
        <authorList>
            <person name="Van Velzen R."/>
            <person name="Holmer R."/>
            <person name="Bu F."/>
            <person name="Rutten L."/>
            <person name="Van Zeijl A."/>
            <person name="Liu W."/>
            <person name="Santuari L."/>
            <person name="Cao Q."/>
            <person name="Sharma T."/>
            <person name="Shen D."/>
            <person name="Roswanjaya Y."/>
            <person name="Wardhani T."/>
            <person name="Kalhor M.S."/>
            <person name="Jansen J."/>
            <person name="Van den Hoogen J."/>
            <person name="Gungor B."/>
            <person name="Hartog M."/>
            <person name="Hontelez J."/>
            <person name="Verver J."/>
            <person name="Yang W.-C."/>
            <person name="Schijlen E."/>
            <person name="Repin R."/>
            <person name="Schilthuizen M."/>
            <person name="Schranz E."/>
            <person name="Heidstra R."/>
            <person name="Miyata K."/>
            <person name="Fedorova E."/>
            <person name="Kohlen W."/>
            <person name="Bisseling T."/>
            <person name="Smit S."/>
            <person name="Geurts R."/>
        </authorList>
    </citation>
    <scope>NUCLEOTIDE SEQUENCE [LARGE SCALE GENOMIC DNA]</scope>
    <source>
        <strain evidence="17">cv. WU1-14</strain>
    </source>
</reference>
<keyword evidence="4" id="KW-0433">Leucine-rich repeat</keyword>
<dbReference type="InterPro" id="IPR055414">
    <property type="entry name" value="LRR_R13L4/SHOC2-like"/>
</dbReference>
<dbReference type="PRINTS" id="PR00019">
    <property type="entry name" value="LEURICHRPT"/>
</dbReference>
<dbReference type="EMBL" id="JXTB01000001">
    <property type="protein sequence ID" value="PON80730.1"/>
    <property type="molecule type" value="Genomic_DNA"/>
</dbReference>
<evidence type="ECO:0000256" key="12">
    <source>
        <dbReference type="SAM" id="Phobius"/>
    </source>
</evidence>
<dbReference type="PANTHER" id="PTHR48052">
    <property type="entry name" value="UNNAMED PRODUCT"/>
    <property type="match status" value="1"/>
</dbReference>
<dbReference type="Pfam" id="PF08263">
    <property type="entry name" value="LRRNT_2"/>
    <property type="match status" value="1"/>
</dbReference>
<evidence type="ECO:0000256" key="4">
    <source>
        <dbReference type="ARBA" id="ARBA00022614"/>
    </source>
</evidence>
<evidence type="ECO:0000256" key="3">
    <source>
        <dbReference type="ARBA" id="ARBA00022475"/>
    </source>
</evidence>
<evidence type="ECO:0000256" key="6">
    <source>
        <dbReference type="ARBA" id="ARBA00022729"/>
    </source>
</evidence>
<evidence type="ECO:0000256" key="13">
    <source>
        <dbReference type="SAM" id="SignalP"/>
    </source>
</evidence>
<dbReference type="PANTHER" id="PTHR48052:SF8">
    <property type="entry name" value="LRR RECEPTOR-LIKE SERINE_THREONINE-PROTEIN KINASE FLS2"/>
    <property type="match status" value="1"/>
</dbReference>
<evidence type="ECO:0000256" key="1">
    <source>
        <dbReference type="ARBA" id="ARBA00004251"/>
    </source>
</evidence>
<keyword evidence="9 12" id="KW-0472">Membrane</keyword>
<evidence type="ECO:0000256" key="10">
    <source>
        <dbReference type="ARBA" id="ARBA00023170"/>
    </source>
</evidence>
<feature type="chain" id="PRO_5015203369" evidence="13">
    <location>
        <begin position="29"/>
        <end position="867"/>
    </location>
</feature>
<keyword evidence="11" id="KW-0325">Glycoprotein</keyword>
<dbReference type="FunFam" id="3.80.10.10:FF:000213">
    <property type="entry name" value="Tyrosine-sulfated glycopeptide receptor 1"/>
    <property type="match status" value="1"/>
</dbReference>
<feature type="domain" description="Disease resistance R13L4/SHOC-2-like LRR" evidence="15">
    <location>
        <begin position="106"/>
        <end position="218"/>
    </location>
</feature>
<evidence type="ECO:0000256" key="2">
    <source>
        <dbReference type="ARBA" id="ARBA00009592"/>
    </source>
</evidence>
<evidence type="ECO:0000259" key="14">
    <source>
        <dbReference type="Pfam" id="PF08263"/>
    </source>
</evidence>
<dbReference type="Proteomes" id="UP000237105">
    <property type="component" value="Unassembled WGS sequence"/>
</dbReference>
<keyword evidence="8 12" id="KW-1133">Transmembrane helix</keyword>
<keyword evidence="5 12" id="KW-0812">Transmembrane</keyword>
<dbReference type="AlphaFoldDB" id="A0A2P5E5G8"/>
<dbReference type="InterPro" id="IPR001611">
    <property type="entry name" value="Leu-rich_rpt"/>
</dbReference>
<keyword evidence="3" id="KW-1003">Cell membrane</keyword>
<proteinExistence type="inferred from homology"/>
<gene>
    <name evidence="16" type="ORF">PanWU01x14_002860</name>
</gene>
<protein>
    <submittedName>
        <fullName evidence="16">LRR domain containing protein</fullName>
    </submittedName>
</protein>
<keyword evidence="10" id="KW-0675">Receptor</keyword>
<comment type="caution">
    <text evidence="16">The sequence shown here is derived from an EMBL/GenBank/DDBJ whole genome shotgun (WGS) entry which is preliminary data.</text>
</comment>
<keyword evidence="7" id="KW-0677">Repeat</keyword>
<evidence type="ECO:0000256" key="11">
    <source>
        <dbReference type="ARBA" id="ARBA00023180"/>
    </source>
</evidence>